<keyword evidence="2" id="KW-1133">Transmembrane helix</keyword>
<accession>A0AAV2KB09</accession>
<protein>
    <submittedName>
        <fullName evidence="3">Uncharacterized protein</fullName>
    </submittedName>
</protein>
<feature type="transmembrane region" description="Helical" evidence="2">
    <location>
        <begin position="56"/>
        <end position="81"/>
    </location>
</feature>
<evidence type="ECO:0000256" key="1">
    <source>
        <dbReference type="SAM" id="MobiDB-lite"/>
    </source>
</evidence>
<sequence>MGKRHRTHSNEQQPDSSKHQDPGSQVSQGTMGVLAAPWADLALFFRHFSDAEGGSHLWICGLVLFTCVSLILLQLIMLFTWKLRQVESELSMALKRSALYRPHDTGADSERKN</sequence>
<dbReference type="AlphaFoldDB" id="A0AAV2KB09"/>
<keyword evidence="4" id="KW-1185">Reference proteome</keyword>
<name>A0AAV2KB09_KNICA</name>
<keyword evidence="2" id="KW-0472">Membrane</keyword>
<feature type="region of interest" description="Disordered" evidence="1">
    <location>
        <begin position="1"/>
        <end position="28"/>
    </location>
</feature>
<reference evidence="3 4" key="1">
    <citation type="submission" date="2024-04" db="EMBL/GenBank/DDBJ databases">
        <authorList>
            <person name="Waldvogel A.-M."/>
            <person name="Schoenle A."/>
        </authorList>
    </citation>
    <scope>NUCLEOTIDE SEQUENCE [LARGE SCALE GENOMIC DNA]</scope>
</reference>
<keyword evidence="2" id="KW-0812">Transmembrane</keyword>
<evidence type="ECO:0000313" key="3">
    <source>
        <dbReference type="EMBL" id="CAL1586225.1"/>
    </source>
</evidence>
<organism evidence="3 4">
    <name type="scientific">Knipowitschia caucasica</name>
    <name type="common">Caucasian dwarf goby</name>
    <name type="synonym">Pomatoschistus caucasicus</name>
    <dbReference type="NCBI Taxonomy" id="637954"/>
    <lineage>
        <taxon>Eukaryota</taxon>
        <taxon>Metazoa</taxon>
        <taxon>Chordata</taxon>
        <taxon>Craniata</taxon>
        <taxon>Vertebrata</taxon>
        <taxon>Euteleostomi</taxon>
        <taxon>Actinopterygii</taxon>
        <taxon>Neopterygii</taxon>
        <taxon>Teleostei</taxon>
        <taxon>Neoteleostei</taxon>
        <taxon>Acanthomorphata</taxon>
        <taxon>Gobiaria</taxon>
        <taxon>Gobiiformes</taxon>
        <taxon>Gobioidei</taxon>
        <taxon>Gobiidae</taxon>
        <taxon>Gobiinae</taxon>
        <taxon>Knipowitschia</taxon>
    </lineage>
</organism>
<proteinExistence type="predicted"/>
<evidence type="ECO:0000313" key="4">
    <source>
        <dbReference type="Proteomes" id="UP001497482"/>
    </source>
</evidence>
<dbReference type="EMBL" id="OZ035839">
    <property type="protein sequence ID" value="CAL1586225.1"/>
    <property type="molecule type" value="Genomic_DNA"/>
</dbReference>
<dbReference type="Proteomes" id="UP001497482">
    <property type="component" value="Chromosome 17"/>
</dbReference>
<gene>
    <name evidence="3" type="ORF">KC01_LOCUS16339</name>
</gene>
<evidence type="ECO:0000256" key="2">
    <source>
        <dbReference type="SAM" id="Phobius"/>
    </source>
</evidence>